<sequence length="233" mass="26513">MDGPNFNLKLWKDLCAIMKEDPESLFLRNIGSCDRHILHGTVKAAIKNSSRTIVVFLHELYCLVKDSPAQKAKFVKCTGCKTFPLKFSAVRWVENIAVVIRVEEILPHIRKFIRETEKDKHSVTACSSLDVVSKALKDKFLRAELSFFTVVANLVEPFLVNLKLRSLWYLFCTMSSHQLSKIVMERVLKPEVFGVSSLKKIYVSQNSNLVPVKKIDLGFSIRSALKKLNATKL</sequence>
<gene>
    <name evidence="1" type="ORF">PR048_023504</name>
</gene>
<dbReference type="EMBL" id="JARBHB010000009">
    <property type="protein sequence ID" value="KAJ8875608.1"/>
    <property type="molecule type" value="Genomic_DNA"/>
</dbReference>
<accession>A0ABQ9GU97</accession>
<organism evidence="1 2">
    <name type="scientific">Dryococelus australis</name>
    <dbReference type="NCBI Taxonomy" id="614101"/>
    <lineage>
        <taxon>Eukaryota</taxon>
        <taxon>Metazoa</taxon>
        <taxon>Ecdysozoa</taxon>
        <taxon>Arthropoda</taxon>
        <taxon>Hexapoda</taxon>
        <taxon>Insecta</taxon>
        <taxon>Pterygota</taxon>
        <taxon>Neoptera</taxon>
        <taxon>Polyneoptera</taxon>
        <taxon>Phasmatodea</taxon>
        <taxon>Verophasmatodea</taxon>
        <taxon>Anareolatae</taxon>
        <taxon>Phasmatidae</taxon>
        <taxon>Eurycanthinae</taxon>
        <taxon>Dryococelus</taxon>
    </lineage>
</organism>
<reference evidence="1 2" key="1">
    <citation type="submission" date="2023-02" db="EMBL/GenBank/DDBJ databases">
        <title>LHISI_Scaffold_Assembly.</title>
        <authorList>
            <person name="Stuart O.P."/>
            <person name="Cleave R."/>
            <person name="Magrath M.J.L."/>
            <person name="Mikheyev A.S."/>
        </authorList>
    </citation>
    <scope>NUCLEOTIDE SEQUENCE [LARGE SCALE GENOMIC DNA]</scope>
    <source>
        <strain evidence="1">Daus_M_001</strain>
        <tissue evidence="1">Leg muscle</tissue>
    </source>
</reference>
<dbReference type="Proteomes" id="UP001159363">
    <property type="component" value="Chromosome 8"/>
</dbReference>
<keyword evidence="2" id="KW-1185">Reference proteome</keyword>
<evidence type="ECO:0000313" key="1">
    <source>
        <dbReference type="EMBL" id="KAJ8875608.1"/>
    </source>
</evidence>
<evidence type="ECO:0000313" key="2">
    <source>
        <dbReference type="Proteomes" id="UP001159363"/>
    </source>
</evidence>
<comment type="caution">
    <text evidence="1">The sequence shown here is derived from an EMBL/GenBank/DDBJ whole genome shotgun (WGS) entry which is preliminary data.</text>
</comment>
<protein>
    <submittedName>
        <fullName evidence="1">Uncharacterized protein</fullName>
    </submittedName>
</protein>
<proteinExistence type="predicted"/>
<name>A0ABQ9GU97_9NEOP</name>